<evidence type="ECO:0000256" key="2">
    <source>
        <dbReference type="ARBA" id="ARBA00022617"/>
    </source>
</evidence>
<evidence type="ECO:0000256" key="3">
    <source>
        <dbReference type="ARBA" id="ARBA00022723"/>
    </source>
</evidence>
<dbReference type="PRINTS" id="PR00385">
    <property type="entry name" value="P450"/>
</dbReference>
<dbReference type="GO" id="GO:0020037">
    <property type="term" value="F:heme binding"/>
    <property type="evidence" value="ECO:0007669"/>
    <property type="project" value="InterPro"/>
</dbReference>
<dbReference type="GO" id="GO:0005506">
    <property type="term" value="F:iron ion binding"/>
    <property type="evidence" value="ECO:0007669"/>
    <property type="project" value="InterPro"/>
</dbReference>
<dbReference type="InterPro" id="IPR017972">
    <property type="entry name" value="Cyt_P450_CS"/>
</dbReference>
<dbReference type="PRINTS" id="PR00359">
    <property type="entry name" value="BP450"/>
</dbReference>
<keyword evidence="2" id="KW-0349">Heme</keyword>
<dbReference type="PANTHER" id="PTHR46696">
    <property type="entry name" value="P450, PUTATIVE (EUROFUNG)-RELATED"/>
    <property type="match status" value="1"/>
</dbReference>
<dbReference type="InterPro" id="IPR001128">
    <property type="entry name" value="Cyt_P450"/>
</dbReference>
<dbReference type="AlphaFoldDB" id="A0A6J7DEZ6"/>
<reference evidence="7" key="1">
    <citation type="submission" date="2020-05" db="EMBL/GenBank/DDBJ databases">
        <authorList>
            <person name="Chiriac C."/>
            <person name="Salcher M."/>
            <person name="Ghai R."/>
            <person name="Kavagutti S V."/>
        </authorList>
    </citation>
    <scope>NUCLEOTIDE SEQUENCE</scope>
</reference>
<evidence type="ECO:0000256" key="5">
    <source>
        <dbReference type="ARBA" id="ARBA00023004"/>
    </source>
</evidence>
<dbReference type="InterPro" id="IPR002397">
    <property type="entry name" value="Cyt_P450_B"/>
</dbReference>
<evidence type="ECO:0000313" key="7">
    <source>
        <dbReference type="EMBL" id="CAB4869116.1"/>
    </source>
</evidence>
<dbReference type="EMBL" id="CAFBLP010000012">
    <property type="protein sequence ID" value="CAB4869116.1"/>
    <property type="molecule type" value="Genomic_DNA"/>
</dbReference>
<dbReference type="GO" id="GO:0016705">
    <property type="term" value="F:oxidoreductase activity, acting on paired donors, with incorporation or reduction of molecular oxygen"/>
    <property type="evidence" value="ECO:0007669"/>
    <property type="project" value="InterPro"/>
</dbReference>
<keyword evidence="4" id="KW-0560">Oxidoreductase</keyword>
<keyword evidence="5" id="KW-0408">Iron</keyword>
<dbReference type="FunFam" id="1.10.630.10:FF:000018">
    <property type="entry name" value="Cytochrome P450 monooxygenase"/>
    <property type="match status" value="1"/>
</dbReference>
<dbReference type="Gene3D" id="1.10.630.10">
    <property type="entry name" value="Cytochrome P450"/>
    <property type="match status" value="1"/>
</dbReference>
<proteinExistence type="inferred from homology"/>
<comment type="similarity">
    <text evidence="1">Belongs to the cytochrome P450 family.</text>
</comment>
<name>A0A6J7DEZ6_9ZZZZ</name>
<keyword evidence="6" id="KW-0503">Monooxygenase</keyword>
<sequence length="406" mass="45471">MTTENTQPIASAELPVVDMNDEVFWQDIYTPLTEAREAAPFARTTDGALYALRLDDVEHVLKDPRFVAADLLAMMGMGSGPVWEWWQRLMFSQSGQAHTRLRSLVSRAFTTRKIESLRPRIAEIATELLEPAFETGGLDPMRELAHQLPAEVMSEMLGIPKADRETFKGWTTDLGLAFGAAFDPEVRSRVEQALVDLEAYVHELVEARRSSPGDDLLSELLTVEEAGDRLSLQELVDLIENLMFAGHDTTRGALGVSFSLLADFPEQMRLVTDDLSLVPSLVEEILRYEAITMSTARMTSVDMDFAGYRIDAGTTVGACLPSASRDPRRYDEPDVFNVRRIDVRPPTFGYGAHFCLGAALARAEMQETLRLLLTRCSAVHLQSKPQWVPFAHIRRFDQLPVTLELR</sequence>
<evidence type="ECO:0000256" key="1">
    <source>
        <dbReference type="ARBA" id="ARBA00010617"/>
    </source>
</evidence>
<gene>
    <name evidence="7" type="ORF">UFOPK3376_00713</name>
</gene>
<dbReference type="InterPro" id="IPR036396">
    <property type="entry name" value="Cyt_P450_sf"/>
</dbReference>
<dbReference type="PANTHER" id="PTHR46696:SF1">
    <property type="entry name" value="CYTOCHROME P450 YJIB-RELATED"/>
    <property type="match status" value="1"/>
</dbReference>
<evidence type="ECO:0000256" key="4">
    <source>
        <dbReference type="ARBA" id="ARBA00023002"/>
    </source>
</evidence>
<accession>A0A6J7DEZ6</accession>
<evidence type="ECO:0000256" key="6">
    <source>
        <dbReference type="ARBA" id="ARBA00023033"/>
    </source>
</evidence>
<dbReference type="Pfam" id="PF00067">
    <property type="entry name" value="p450"/>
    <property type="match status" value="1"/>
</dbReference>
<keyword evidence="3" id="KW-0479">Metal-binding</keyword>
<dbReference type="CDD" id="cd20625">
    <property type="entry name" value="CYP164-like"/>
    <property type="match status" value="1"/>
</dbReference>
<dbReference type="SUPFAM" id="SSF48264">
    <property type="entry name" value="Cytochrome P450"/>
    <property type="match status" value="1"/>
</dbReference>
<organism evidence="7">
    <name type="scientific">freshwater metagenome</name>
    <dbReference type="NCBI Taxonomy" id="449393"/>
    <lineage>
        <taxon>unclassified sequences</taxon>
        <taxon>metagenomes</taxon>
        <taxon>ecological metagenomes</taxon>
    </lineage>
</organism>
<dbReference type="PROSITE" id="PS00086">
    <property type="entry name" value="CYTOCHROME_P450"/>
    <property type="match status" value="1"/>
</dbReference>
<dbReference type="GO" id="GO:0004497">
    <property type="term" value="F:monooxygenase activity"/>
    <property type="evidence" value="ECO:0007669"/>
    <property type="project" value="UniProtKB-KW"/>
</dbReference>
<protein>
    <submittedName>
        <fullName evidence="7">Unannotated protein</fullName>
    </submittedName>
</protein>